<organism evidence="2 3">
    <name type="scientific">Pelagomonas calceolata</name>
    <dbReference type="NCBI Taxonomy" id="35677"/>
    <lineage>
        <taxon>Eukaryota</taxon>
        <taxon>Sar</taxon>
        <taxon>Stramenopiles</taxon>
        <taxon>Ochrophyta</taxon>
        <taxon>Pelagophyceae</taxon>
        <taxon>Pelagomonadales</taxon>
        <taxon>Pelagomonadaceae</taxon>
        <taxon>Pelagomonas</taxon>
    </lineage>
</organism>
<evidence type="ECO:0000313" key="3">
    <source>
        <dbReference type="Proteomes" id="UP000789595"/>
    </source>
</evidence>
<evidence type="ECO:0000313" key="2">
    <source>
        <dbReference type="EMBL" id="CAH0369634.1"/>
    </source>
</evidence>
<feature type="region of interest" description="Disordered" evidence="1">
    <location>
        <begin position="1"/>
        <end position="34"/>
    </location>
</feature>
<name>A0A8J2SND5_9STRA</name>
<proteinExistence type="predicted"/>
<reference evidence="2" key="1">
    <citation type="submission" date="2021-11" db="EMBL/GenBank/DDBJ databases">
        <authorList>
            <consortium name="Genoscope - CEA"/>
            <person name="William W."/>
        </authorList>
    </citation>
    <scope>NUCLEOTIDE SEQUENCE</scope>
</reference>
<feature type="compositionally biased region" description="Low complexity" evidence="1">
    <location>
        <begin position="239"/>
        <end position="249"/>
    </location>
</feature>
<feature type="compositionally biased region" description="Low complexity" evidence="1">
    <location>
        <begin position="364"/>
        <end position="390"/>
    </location>
</feature>
<feature type="region of interest" description="Disordered" evidence="1">
    <location>
        <begin position="309"/>
        <end position="439"/>
    </location>
</feature>
<feature type="region of interest" description="Disordered" evidence="1">
    <location>
        <begin position="216"/>
        <end position="254"/>
    </location>
</feature>
<evidence type="ECO:0000256" key="1">
    <source>
        <dbReference type="SAM" id="MobiDB-lite"/>
    </source>
</evidence>
<protein>
    <submittedName>
        <fullName evidence="2">Uncharacterized protein</fullName>
    </submittedName>
</protein>
<accession>A0A8J2SND5</accession>
<dbReference type="Proteomes" id="UP000789595">
    <property type="component" value="Unassembled WGS sequence"/>
</dbReference>
<comment type="caution">
    <text evidence="2">The sequence shown here is derived from an EMBL/GenBank/DDBJ whole genome shotgun (WGS) entry which is preliminary data.</text>
</comment>
<gene>
    <name evidence="2" type="ORF">PECAL_2P27620</name>
</gene>
<dbReference type="EMBL" id="CAKKNE010000002">
    <property type="protein sequence ID" value="CAH0369634.1"/>
    <property type="molecule type" value="Genomic_DNA"/>
</dbReference>
<feature type="compositionally biased region" description="Basic residues" evidence="1">
    <location>
        <begin position="326"/>
        <end position="343"/>
    </location>
</feature>
<sequence length="612" mass="63308">MDREDSKLSSSSAEEAISSDEDDQKTTGDRAPDAAGLILATARAAGAPITPKDLAQRAKHAAELFGFVEDWSDLTKTLAACGALAPFTRPPPQTQPLPPAKQARLEEDGARLYHASRVAPFHARAFDLARDGRFEELEAACGSAAATTLKAWCFHMSPKWATLRRKRLRRLDARGLRTARVALLACQPGLELDEDLSETEPSSPLSRAAAQLGLGPWAAPPQASAAEEWREETRRRRAGGLSSDGAACDGDARARVAPAPPSLLKASGSAPRLAAAARAVAALARARAKLAAARDRDAMARTAFIDAGAEDAISRPPGSTYQRPPPQKKRPSSSSSKKKKKKGRLDPPPPPPTEDDLALRARLVEAAAKPTPPSAELAAAAPAPAASAGAPAPPPVQLEKLGPAPRLREGDDASALATRASAGDAPLYRPSRRPPAPADARRLLHDLAPATFDAGRRGAMAPPPGGADADAAAWRRVSALVEGAAAVAAARRVGGAWSPAASPHGNAALSPRGRRGHAPSPPPLNLPGLALPAVPPQSPRDLPAPDAARLNAPYGGPGAGAGKRAREAAAAARARGDHDDAAALSRNAVVLAEMKRDIDALLAEAQVAPPPQ</sequence>
<keyword evidence="3" id="KW-1185">Reference proteome</keyword>
<feature type="region of interest" description="Disordered" evidence="1">
    <location>
        <begin position="496"/>
        <end position="580"/>
    </location>
</feature>
<dbReference type="AlphaFoldDB" id="A0A8J2SND5"/>